<evidence type="ECO:0000313" key="2">
    <source>
        <dbReference type="Proteomes" id="UP001229409"/>
    </source>
</evidence>
<name>A0AAP3ZYD4_PAEPO</name>
<dbReference type="Proteomes" id="UP001229409">
    <property type="component" value="Unassembled WGS sequence"/>
</dbReference>
<gene>
    <name evidence="1" type="ORF">QDS18_11230</name>
</gene>
<sequence length="58" mass="6313">MQIHLIAQAAAENITYGSIPRKDVARAIVAALDVKNTYKRAFDLITGDDSVVDALQKI</sequence>
<reference evidence="1" key="1">
    <citation type="submission" date="2023-04" db="EMBL/GenBank/DDBJ databases">
        <title>Uncovering the Secrets of Slow-Growing Bacteria in Tropical Savanna Soil through Cultivation and Genomic Analysis.</title>
        <authorList>
            <person name="Goncalves O.S."/>
            <person name="Santana M.F."/>
        </authorList>
    </citation>
    <scope>NUCLEOTIDE SEQUENCE</scope>
    <source>
        <strain evidence="1">ANTI</strain>
    </source>
</reference>
<dbReference type="EMBL" id="JARVWT010000004">
    <property type="protein sequence ID" value="MDH2331449.1"/>
    <property type="molecule type" value="Genomic_DNA"/>
</dbReference>
<comment type="caution">
    <text evidence="1">The sequence shown here is derived from an EMBL/GenBank/DDBJ whole genome shotgun (WGS) entry which is preliminary data.</text>
</comment>
<dbReference type="AlphaFoldDB" id="A0AAP3ZYD4"/>
<evidence type="ECO:0000313" key="1">
    <source>
        <dbReference type="EMBL" id="MDH2331449.1"/>
    </source>
</evidence>
<dbReference type="RefSeq" id="WP_176716866.1">
    <property type="nucleotide sequence ID" value="NZ_JARVWT010000004.1"/>
</dbReference>
<dbReference type="Gene3D" id="3.40.50.720">
    <property type="entry name" value="NAD(P)-binding Rossmann-like Domain"/>
    <property type="match status" value="1"/>
</dbReference>
<organism evidence="1 2">
    <name type="scientific">Paenibacillus polymyxa</name>
    <name type="common">Bacillus polymyxa</name>
    <dbReference type="NCBI Taxonomy" id="1406"/>
    <lineage>
        <taxon>Bacteria</taxon>
        <taxon>Bacillati</taxon>
        <taxon>Bacillota</taxon>
        <taxon>Bacilli</taxon>
        <taxon>Bacillales</taxon>
        <taxon>Paenibacillaceae</taxon>
        <taxon>Paenibacillus</taxon>
    </lineage>
</organism>
<protein>
    <submittedName>
        <fullName evidence="1">Uncharacterized protein</fullName>
    </submittedName>
</protein>
<accession>A0AAP3ZYD4</accession>
<proteinExistence type="predicted"/>